<name>G3USJ9_MELGA</name>
<dbReference type="InterPro" id="IPR036645">
    <property type="entry name" value="Elafin-like_sf"/>
</dbReference>
<dbReference type="SMART" id="SM00217">
    <property type="entry name" value="WAP"/>
    <property type="match status" value="1"/>
</dbReference>
<keyword evidence="3" id="KW-1185">Reference proteome</keyword>
<dbReference type="Ensembl" id="ENSMGAT00000020088.2">
    <property type="protein sequence ID" value="ENSMGAP00000018674.2"/>
    <property type="gene ID" value="ENSMGAG00000019737.1"/>
</dbReference>
<dbReference type="PRINTS" id="PR00003">
    <property type="entry name" value="4DISULPHCORE"/>
</dbReference>
<accession>G3USJ9</accession>
<dbReference type="AlphaFoldDB" id="G3USJ9"/>
<dbReference type="GO" id="GO:0005576">
    <property type="term" value="C:extracellular region"/>
    <property type="evidence" value="ECO:0007669"/>
    <property type="project" value="InterPro"/>
</dbReference>
<reference evidence="2" key="3">
    <citation type="submission" date="2025-09" db="UniProtKB">
        <authorList>
            <consortium name="Ensembl"/>
        </authorList>
    </citation>
    <scope>IDENTIFICATION</scope>
</reference>
<evidence type="ECO:0000313" key="3">
    <source>
        <dbReference type="Proteomes" id="UP000001645"/>
    </source>
</evidence>
<dbReference type="SUPFAM" id="SSF57256">
    <property type="entry name" value="Elafin-like"/>
    <property type="match status" value="1"/>
</dbReference>
<protein>
    <recommendedName>
        <fullName evidence="1">WAP domain-containing protein</fullName>
    </recommendedName>
</protein>
<dbReference type="Pfam" id="PF00095">
    <property type="entry name" value="WAP"/>
    <property type="match status" value="1"/>
</dbReference>
<dbReference type="GO" id="GO:0030414">
    <property type="term" value="F:peptidase inhibitor activity"/>
    <property type="evidence" value="ECO:0007669"/>
    <property type="project" value="InterPro"/>
</dbReference>
<dbReference type="Proteomes" id="UP000001645">
    <property type="component" value="Chromosome 24"/>
</dbReference>
<evidence type="ECO:0000313" key="2">
    <source>
        <dbReference type="Ensembl" id="ENSMGAP00000018674.2"/>
    </source>
</evidence>
<proteinExistence type="predicted"/>
<evidence type="ECO:0000259" key="1">
    <source>
        <dbReference type="PROSITE" id="PS51390"/>
    </source>
</evidence>
<feature type="domain" description="WAP" evidence="1">
    <location>
        <begin position="34"/>
        <end position="81"/>
    </location>
</feature>
<organism evidence="2 3">
    <name type="scientific">Meleagris gallopavo</name>
    <name type="common">Wild turkey</name>
    <dbReference type="NCBI Taxonomy" id="9103"/>
    <lineage>
        <taxon>Eukaryota</taxon>
        <taxon>Metazoa</taxon>
        <taxon>Chordata</taxon>
        <taxon>Craniata</taxon>
        <taxon>Vertebrata</taxon>
        <taxon>Euteleostomi</taxon>
        <taxon>Archelosauria</taxon>
        <taxon>Archosauria</taxon>
        <taxon>Dinosauria</taxon>
        <taxon>Saurischia</taxon>
        <taxon>Theropoda</taxon>
        <taxon>Coelurosauria</taxon>
        <taxon>Aves</taxon>
        <taxon>Neognathae</taxon>
        <taxon>Galloanserae</taxon>
        <taxon>Galliformes</taxon>
        <taxon>Phasianidae</taxon>
        <taxon>Meleagridinae</taxon>
        <taxon>Meleagris</taxon>
    </lineage>
</organism>
<dbReference type="InParanoid" id="G3USJ9"/>
<dbReference type="Gene3D" id="4.10.75.10">
    <property type="entry name" value="Elafin-like"/>
    <property type="match status" value="1"/>
</dbReference>
<reference evidence="2" key="2">
    <citation type="submission" date="2025-08" db="UniProtKB">
        <authorList>
            <consortium name="Ensembl"/>
        </authorList>
    </citation>
    <scope>IDENTIFICATION</scope>
</reference>
<sequence length="91" mass="9619">SSPSPPWVAEAAAIPSTSRAMLGAALTPHPATGELQKPGLCPRDFTRCLHQEPPLCTNDSACPGWLKCCSHECRLRCTPPAEGMAPLAEPQ</sequence>
<dbReference type="GeneTree" id="ENSGT01070000256035"/>
<dbReference type="PROSITE" id="PS51390">
    <property type="entry name" value="WAP"/>
    <property type="match status" value="1"/>
</dbReference>
<dbReference type="InterPro" id="IPR008197">
    <property type="entry name" value="WAP_dom"/>
</dbReference>
<reference evidence="2 3" key="1">
    <citation type="journal article" date="2010" name="PLoS Biol.">
        <title>Multi-platform next-generation sequencing of the domestic turkey (Meleagris gallopavo): genome assembly and analysis.</title>
        <authorList>
            <person name="Dalloul R.A."/>
            <person name="Long J.A."/>
            <person name="Zimin A.V."/>
            <person name="Aslam L."/>
            <person name="Beal K."/>
            <person name="Blomberg L.A."/>
            <person name="Bouffard P."/>
            <person name="Burt D.W."/>
            <person name="Crasta O."/>
            <person name="Crooijmans R.P."/>
            <person name="Cooper K."/>
            <person name="Coulombe R.A."/>
            <person name="De S."/>
            <person name="Delany M.E."/>
            <person name="Dodgson J.B."/>
            <person name="Dong J.J."/>
            <person name="Evans C."/>
            <person name="Frederickson K.M."/>
            <person name="Flicek P."/>
            <person name="Florea L."/>
            <person name="Folkerts O."/>
            <person name="Groenen M.A."/>
            <person name="Harkins T.T."/>
            <person name="Herrero J."/>
            <person name="Hoffmann S."/>
            <person name="Megens H.J."/>
            <person name="Jiang A."/>
            <person name="de Jong P."/>
            <person name="Kaiser P."/>
            <person name="Kim H."/>
            <person name="Kim K.W."/>
            <person name="Kim S."/>
            <person name="Langenberger D."/>
            <person name="Lee M.K."/>
            <person name="Lee T."/>
            <person name="Mane S."/>
            <person name="Marcais G."/>
            <person name="Marz M."/>
            <person name="McElroy A.P."/>
            <person name="Modise T."/>
            <person name="Nefedov M."/>
            <person name="Notredame C."/>
            <person name="Paton I.R."/>
            <person name="Payne W.S."/>
            <person name="Pertea G."/>
            <person name="Prickett D."/>
            <person name="Puiu D."/>
            <person name="Qioa D."/>
            <person name="Raineri E."/>
            <person name="Ruffier M."/>
            <person name="Salzberg S.L."/>
            <person name="Schatz M.C."/>
            <person name="Scheuring C."/>
            <person name="Schmidt C.J."/>
            <person name="Schroeder S."/>
            <person name="Searle S.M."/>
            <person name="Smith E.J."/>
            <person name="Smith J."/>
            <person name="Sonstegard T.S."/>
            <person name="Stadler P.F."/>
            <person name="Tafer H."/>
            <person name="Tu Z.J."/>
            <person name="Van Tassell C.P."/>
            <person name="Vilella A.J."/>
            <person name="Williams K.P."/>
            <person name="Yorke J.A."/>
            <person name="Zhang L."/>
            <person name="Zhang H.B."/>
            <person name="Zhang X."/>
            <person name="Zhang Y."/>
            <person name="Reed K.M."/>
        </authorList>
    </citation>
    <scope>NUCLEOTIDE SEQUENCE [LARGE SCALE GENOMIC DNA]</scope>
</reference>